<dbReference type="PANTHER" id="PTHR14859">
    <property type="entry name" value="CALCOFLUOR WHITE HYPERSENSITIVE PROTEIN PRECURSOR"/>
    <property type="match status" value="1"/>
</dbReference>
<gene>
    <name evidence="3" type="ORF">HHJ67_01710</name>
    <name evidence="4" type="ORF">NCTC11820_00241</name>
</gene>
<proteinExistence type="predicted"/>
<dbReference type="InterPro" id="IPR036691">
    <property type="entry name" value="Endo/exonu/phosph_ase_sf"/>
</dbReference>
<name>A0A2X2YH82_9ACTO</name>
<dbReference type="GO" id="GO:0016020">
    <property type="term" value="C:membrane"/>
    <property type="evidence" value="ECO:0007669"/>
    <property type="project" value="GOC"/>
</dbReference>
<keyword evidence="3" id="KW-0378">Hydrolase</keyword>
<evidence type="ECO:0000256" key="1">
    <source>
        <dbReference type="SAM" id="MobiDB-lite"/>
    </source>
</evidence>
<sequence length="348" mass="39319">MSRNKRFRKSAPPRRYATPQTLPNPDFLRVITCNLQWGTPAEGWTDVQKANSRAEAFIRGLGERCRSLFKSGSVNTRTQLTEENLKQTAQVLQQLKPDILALQEVDKGQRRSGYVRQARVLAEALRLPYWRIGASYAGQSQVLHRRPLDSELKAESGYGIALLSRWPAKSWHFKRLGRVRARIVWGSDPWKGFSHGFLEGLRDLPAAAKGTGVRFGQMRVLLAARLATPLGTVALGTTHLEIHRPTAASQLRRAWRSLYHLRSESCLLVGDFNLRDYQINKVLQPLPTEQHPELHAAIPSYPADKPWIALDQLLGNGWELVGEPQALRLPISDHRAVIYDIRPVKTAQ</sequence>
<dbReference type="RefSeq" id="WP_013188763.1">
    <property type="nucleotide sequence ID" value="NZ_CAMYEK010000002.1"/>
</dbReference>
<dbReference type="GeneID" id="55564608"/>
<dbReference type="InterPro" id="IPR005135">
    <property type="entry name" value="Endo/exonuclease/phosphatase"/>
</dbReference>
<reference evidence="3 6" key="2">
    <citation type="submission" date="2020-04" db="EMBL/GenBank/DDBJ databases">
        <title>Antimicrobial susceptibility and clonality of vaginal-derived multi-drug resistant Mobiluncus isolates in China.</title>
        <authorList>
            <person name="Zhang X."/>
        </authorList>
    </citation>
    <scope>NUCLEOTIDE SEQUENCE [LARGE SCALE GENOMIC DNA]</scope>
    <source>
        <strain evidence="3 6">19</strain>
    </source>
</reference>
<evidence type="ECO:0000259" key="2">
    <source>
        <dbReference type="Pfam" id="PF03372"/>
    </source>
</evidence>
<dbReference type="InterPro" id="IPR051916">
    <property type="entry name" value="GPI-anchor_lipid_remodeler"/>
</dbReference>
<accession>A0A2X2YH82</accession>
<feature type="region of interest" description="Disordered" evidence="1">
    <location>
        <begin position="1"/>
        <end position="22"/>
    </location>
</feature>
<keyword evidence="3" id="KW-0540">Nuclease</keyword>
<dbReference type="GO" id="GO:0006506">
    <property type="term" value="P:GPI anchor biosynthetic process"/>
    <property type="evidence" value="ECO:0007669"/>
    <property type="project" value="TreeGrafter"/>
</dbReference>
<dbReference type="Proteomes" id="UP000553981">
    <property type="component" value="Unassembled WGS sequence"/>
</dbReference>
<organism evidence="4 5">
    <name type="scientific">Mobiluncus curtisii</name>
    <dbReference type="NCBI Taxonomy" id="2051"/>
    <lineage>
        <taxon>Bacteria</taxon>
        <taxon>Bacillati</taxon>
        <taxon>Actinomycetota</taxon>
        <taxon>Actinomycetes</taxon>
        <taxon>Actinomycetales</taxon>
        <taxon>Actinomycetaceae</taxon>
        <taxon>Mobiluncus</taxon>
    </lineage>
</organism>
<evidence type="ECO:0000313" key="5">
    <source>
        <dbReference type="Proteomes" id="UP000250245"/>
    </source>
</evidence>
<dbReference type="Pfam" id="PF03372">
    <property type="entry name" value="Exo_endo_phos"/>
    <property type="match status" value="1"/>
</dbReference>
<feature type="compositionally biased region" description="Basic residues" evidence="1">
    <location>
        <begin position="1"/>
        <end position="12"/>
    </location>
</feature>
<evidence type="ECO:0000313" key="4">
    <source>
        <dbReference type="EMBL" id="SQB63464.1"/>
    </source>
</evidence>
<dbReference type="AlphaFoldDB" id="A0A2X2YH82"/>
<dbReference type="PANTHER" id="PTHR14859:SF1">
    <property type="entry name" value="PGAP2-INTERACTING PROTEIN"/>
    <property type="match status" value="1"/>
</dbReference>
<evidence type="ECO:0000313" key="3">
    <source>
        <dbReference type="EMBL" id="NMW86473.1"/>
    </source>
</evidence>
<feature type="domain" description="Endonuclease/exonuclease/phosphatase" evidence="2">
    <location>
        <begin position="81"/>
        <end position="334"/>
    </location>
</feature>
<dbReference type="OMA" id="CTVISTH"/>
<dbReference type="EMBL" id="JABCUI010000001">
    <property type="protein sequence ID" value="NMW86473.1"/>
    <property type="molecule type" value="Genomic_DNA"/>
</dbReference>
<dbReference type="EMBL" id="UASJ01000001">
    <property type="protein sequence ID" value="SQB63464.1"/>
    <property type="molecule type" value="Genomic_DNA"/>
</dbReference>
<dbReference type="Gene3D" id="3.60.10.10">
    <property type="entry name" value="Endonuclease/exonuclease/phosphatase"/>
    <property type="match status" value="1"/>
</dbReference>
<dbReference type="Proteomes" id="UP000250245">
    <property type="component" value="Unassembled WGS sequence"/>
</dbReference>
<protein>
    <submittedName>
        <fullName evidence="3">Endonuclease</fullName>
    </submittedName>
</protein>
<evidence type="ECO:0000313" key="6">
    <source>
        <dbReference type="Proteomes" id="UP000553981"/>
    </source>
</evidence>
<dbReference type="GO" id="GO:0004519">
    <property type="term" value="F:endonuclease activity"/>
    <property type="evidence" value="ECO:0007669"/>
    <property type="project" value="UniProtKB-KW"/>
</dbReference>
<reference evidence="4 5" key="1">
    <citation type="submission" date="2018-06" db="EMBL/GenBank/DDBJ databases">
        <authorList>
            <consortium name="Pathogen Informatics"/>
            <person name="Doyle S."/>
        </authorList>
    </citation>
    <scope>NUCLEOTIDE SEQUENCE [LARGE SCALE GENOMIC DNA]</scope>
    <source>
        <strain evidence="4 5">NCTC11820</strain>
    </source>
</reference>
<keyword evidence="3" id="KW-0255">Endonuclease</keyword>
<dbReference type="SUPFAM" id="SSF56219">
    <property type="entry name" value="DNase I-like"/>
    <property type="match status" value="1"/>
</dbReference>